<organism evidence="1 2">
    <name type="scientific">Aeromonas phage 44RR2.8t.2</name>
    <dbReference type="NCBI Taxonomy" id="1932900"/>
    <lineage>
        <taxon>Viruses</taxon>
        <taxon>Duplodnaviria</taxon>
        <taxon>Heunggongvirae</taxon>
        <taxon>Uroviricota</taxon>
        <taxon>Caudoviricetes</taxon>
        <taxon>Pantevenvirales</taxon>
        <taxon>Straboviridae</taxon>
        <taxon>Biquartavirus</taxon>
        <taxon>Biquartavirus 44RR2</taxon>
    </lineage>
</organism>
<name>A0A219Y9F6_9CAUD</name>
<accession>A0A219Y9F6</accession>
<dbReference type="EMBL" id="KY290948">
    <property type="protein sequence ID" value="APU00592.1"/>
    <property type="molecule type" value="Genomic_DNA"/>
</dbReference>
<reference evidence="1 2" key="1">
    <citation type="journal article" date="2017" name="Sci. Rep.">
        <title>Characterization and diversity of phages infecting Aeromonas salmonicida subsp. salmonicida.</title>
        <authorList>
            <person name="Vincent A.T."/>
            <person name="Paquet V.E."/>
            <person name="Bernatchez A."/>
            <person name="Tremblay D.M."/>
            <person name="Moineau S."/>
            <person name="Charette S.J."/>
        </authorList>
    </citation>
    <scope>NUCLEOTIDE SEQUENCE [LARGE SCALE GENOMIC DNA]</scope>
</reference>
<dbReference type="Proteomes" id="UP000222894">
    <property type="component" value="Genome"/>
</dbReference>
<evidence type="ECO:0000313" key="1">
    <source>
        <dbReference type="EMBL" id="APU00592.1"/>
    </source>
</evidence>
<proteinExistence type="predicted"/>
<evidence type="ECO:0000313" key="2">
    <source>
        <dbReference type="Proteomes" id="UP000222894"/>
    </source>
</evidence>
<protein>
    <submittedName>
        <fullName evidence="1">Uncharacterized protein</fullName>
    </submittedName>
</protein>
<sequence length="119" mass="13181">MKIVNITTTRPDVCCGQDKFIGLHEYCFGPCGAGDGWIGKCVVCQKEWEIDSDSIAEVKRDWKKHDCGEITLPFGITVADLIYILSKFNAHTPIGFIHLTGSENAVRAYSDEDGLTILE</sequence>